<dbReference type="RefSeq" id="WP_098462496.1">
    <property type="nucleotide sequence ID" value="NZ_PDJJ01000001.1"/>
</dbReference>
<reference evidence="3 4" key="1">
    <citation type="submission" date="2017-10" db="EMBL/GenBank/DDBJ databases">
        <title>Sequencing the genomes of 1000 actinobacteria strains.</title>
        <authorList>
            <person name="Klenk H.-P."/>
        </authorList>
    </citation>
    <scope>NUCLEOTIDE SEQUENCE [LARGE SCALE GENOMIC DNA]</scope>
    <source>
        <strain evidence="3 4">DSM 21863</strain>
    </source>
</reference>
<evidence type="ECO:0000256" key="2">
    <source>
        <dbReference type="SAM" id="Phobius"/>
    </source>
</evidence>
<keyword evidence="2" id="KW-0812">Transmembrane</keyword>
<dbReference type="AlphaFoldDB" id="A0A2A9EUR4"/>
<comment type="caution">
    <text evidence="3">The sequence shown here is derived from an EMBL/GenBank/DDBJ whole genome shotgun (WGS) entry which is preliminary data.</text>
</comment>
<feature type="transmembrane region" description="Helical" evidence="2">
    <location>
        <begin position="14"/>
        <end position="38"/>
    </location>
</feature>
<dbReference type="EMBL" id="PDJJ01000001">
    <property type="protein sequence ID" value="PFG41899.1"/>
    <property type="molecule type" value="Genomic_DNA"/>
</dbReference>
<keyword evidence="2" id="KW-0472">Membrane</keyword>
<gene>
    <name evidence="3" type="ORF">ATJ88_0547</name>
</gene>
<evidence type="ECO:0000313" key="3">
    <source>
        <dbReference type="EMBL" id="PFG41899.1"/>
    </source>
</evidence>
<feature type="transmembrane region" description="Helical" evidence="2">
    <location>
        <begin position="45"/>
        <end position="64"/>
    </location>
</feature>
<feature type="region of interest" description="Disordered" evidence="1">
    <location>
        <begin position="95"/>
        <end position="134"/>
    </location>
</feature>
<dbReference type="Proteomes" id="UP000224130">
    <property type="component" value="Unassembled WGS sequence"/>
</dbReference>
<protein>
    <submittedName>
        <fullName evidence="3">Uncharacterized protein</fullName>
    </submittedName>
</protein>
<sequence length="134" mass="14095">MWYLPELFEIDPTYATYTVALVVSGLLSIVASAVTGALSAGRRLLGVLLGVAMLGYGAYLYLFLPAEYWIAWYVFALPVLVVVNAVRAVLAARRGEGATEDASLEPAASAGGATFTDPVTRAADPTDGITPPTR</sequence>
<evidence type="ECO:0000313" key="4">
    <source>
        <dbReference type="Proteomes" id="UP000224130"/>
    </source>
</evidence>
<feature type="transmembrane region" description="Helical" evidence="2">
    <location>
        <begin position="70"/>
        <end position="90"/>
    </location>
</feature>
<proteinExistence type="predicted"/>
<keyword evidence="4" id="KW-1185">Reference proteome</keyword>
<keyword evidence="2" id="KW-1133">Transmembrane helix</keyword>
<accession>A0A2A9EUR4</accession>
<evidence type="ECO:0000256" key="1">
    <source>
        <dbReference type="SAM" id="MobiDB-lite"/>
    </source>
</evidence>
<organism evidence="3 4">
    <name type="scientific">Isoptericola jiangsuensis</name>
    <dbReference type="NCBI Taxonomy" id="548579"/>
    <lineage>
        <taxon>Bacteria</taxon>
        <taxon>Bacillati</taxon>
        <taxon>Actinomycetota</taxon>
        <taxon>Actinomycetes</taxon>
        <taxon>Micrococcales</taxon>
        <taxon>Promicromonosporaceae</taxon>
        <taxon>Isoptericola</taxon>
    </lineage>
</organism>
<name>A0A2A9EUR4_9MICO</name>